<sequence length="45" mass="5414">MFLKTLRQLSVEVYLCKTLSFYFFKVKIQDLFSLFNAQNIFKTSL</sequence>
<reference evidence="1" key="2">
    <citation type="journal article" date="2015" name="Fish Shellfish Immunol.">
        <title>Early steps in the European eel (Anguilla anguilla)-Vibrio vulnificus interaction in the gills: Role of the RtxA13 toxin.</title>
        <authorList>
            <person name="Callol A."/>
            <person name="Pajuelo D."/>
            <person name="Ebbesson L."/>
            <person name="Teles M."/>
            <person name="MacKenzie S."/>
            <person name="Amaro C."/>
        </authorList>
    </citation>
    <scope>NUCLEOTIDE SEQUENCE</scope>
</reference>
<proteinExistence type="predicted"/>
<organism evidence="1">
    <name type="scientific">Anguilla anguilla</name>
    <name type="common">European freshwater eel</name>
    <name type="synonym">Muraena anguilla</name>
    <dbReference type="NCBI Taxonomy" id="7936"/>
    <lineage>
        <taxon>Eukaryota</taxon>
        <taxon>Metazoa</taxon>
        <taxon>Chordata</taxon>
        <taxon>Craniata</taxon>
        <taxon>Vertebrata</taxon>
        <taxon>Euteleostomi</taxon>
        <taxon>Actinopterygii</taxon>
        <taxon>Neopterygii</taxon>
        <taxon>Teleostei</taxon>
        <taxon>Anguilliformes</taxon>
        <taxon>Anguillidae</taxon>
        <taxon>Anguilla</taxon>
    </lineage>
</organism>
<name>A0A0E9WRM0_ANGAN</name>
<evidence type="ECO:0000313" key="1">
    <source>
        <dbReference type="EMBL" id="JAH92911.1"/>
    </source>
</evidence>
<protein>
    <submittedName>
        <fullName evidence="1">Uncharacterized protein</fullName>
    </submittedName>
</protein>
<dbReference type="EMBL" id="GBXM01015666">
    <property type="protein sequence ID" value="JAH92911.1"/>
    <property type="molecule type" value="Transcribed_RNA"/>
</dbReference>
<accession>A0A0E9WRM0</accession>
<dbReference type="AlphaFoldDB" id="A0A0E9WRM0"/>
<reference evidence="1" key="1">
    <citation type="submission" date="2014-11" db="EMBL/GenBank/DDBJ databases">
        <authorList>
            <person name="Amaro Gonzalez C."/>
        </authorList>
    </citation>
    <scope>NUCLEOTIDE SEQUENCE</scope>
</reference>